<keyword evidence="7 18" id="KW-0732">Signal</keyword>
<dbReference type="GO" id="GO:0005975">
    <property type="term" value="P:carbohydrate metabolic process"/>
    <property type="evidence" value="ECO:0007669"/>
    <property type="project" value="UniProtKB-UniRule"/>
</dbReference>
<evidence type="ECO:0000256" key="3">
    <source>
        <dbReference type="ARBA" id="ARBA00004613"/>
    </source>
</evidence>
<dbReference type="GO" id="GO:0005764">
    <property type="term" value="C:lysosome"/>
    <property type="evidence" value="ECO:0007669"/>
    <property type="project" value="UniProtKB-SubCell"/>
</dbReference>
<feature type="disulfide bond" evidence="16">
    <location>
        <begin position="43"/>
        <end position="337"/>
    </location>
</feature>
<proteinExistence type="inferred from homology"/>
<reference evidence="19" key="1">
    <citation type="submission" date="2025-08" db="UniProtKB">
        <authorList>
            <consortium name="Ensembl"/>
        </authorList>
    </citation>
    <scope>IDENTIFICATION</scope>
</reference>
<dbReference type="Proteomes" id="UP000261540">
    <property type="component" value="Unplaced"/>
</dbReference>
<dbReference type="GO" id="GO:0030214">
    <property type="term" value="P:hyaluronan catabolic process"/>
    <property type="evidence" value="ECO:0007669"/>
    <property type="project" value="TreeGrafter"/>
</dbReference>
<evidence type="ECO:0000256" key="8">
    <source>
        <dbReference type="ARBA" id="ARBA00022801"/>
    </source>
</evidence>
<dbReference type="Gene3D" id="3.20.20.70">
    <property type="entry name" value="Aldolase class I"/>
    <property type="match status" value="1"/>
</dbReference>
<dbReference type="AlphaFoldDB" id="A0A3B3QT27"/>
<reference evidence="19" key="2">
    <citation type="submission" date="2025-09" db="UniProtKB">
        <authorList>
            <consortium name="Ensembl"/>
        </authorList>
    </citation>
    <scope>IDENTIFICATION</scope>
</reference>
<name>A0A3B3QT27_9TELE</name>
<evidence type="ECO:0000256" key="13">
    <source>
        <dbReference type="PIRNR" id="PIRNR038193"/>
    </source>
</evidence>
<dbReference type="GeneTree" id="ENSGT01020000230364"/>
<evidence type="ECO:0000256" key="4">
    <source>
        <dbReference type="ARBA" id="ARBA00008871"/>
    </source>
</evidence>
<evidence type="ECO:0000256" key="9">
    <source>
        <dbReference type="ARBA" id="ARBA00023157"/>
    </source>
</evidence>
<feature type="signal peptide" evidence="18">
    <location>
        <begin position="1"/>
        <end position="17"/>
    </location>
</feature>
<evidence type="ECO:0000256" key="15">
    <source>
        <dbReference type="PIRSR" id="PIRSR038193-2"/>
    </source>
</evidence>
<dbReference type="PRINTS" id="PR00846">
    <property type="entry name" value="GLHYDRLASE56"/>
</dbReference>
<dbReference type="InterPro" id="IPR018155">
    <property type="entry name" value="Hyaluronidase"/>
</dbReference>
<evidence type="ECO:0000256" key="11">
    <source>
        <dbReference type="ARBA" id="ARBA00023228"/>
    </source>
</evidence>
<feature type="disulfide bond" evidence="16">
    <location>
        <begin position="427"/>
        <end position="436"/>
    </location>
</feature>
<dbReference type="Pfam" id="PF01630">
    <property type="entry name" value="Glyco_hydro_56"/>
    <property type="match status" value="1"/>
</dbReference>
<organism evidence="19 20">
    <name type="scientific">Paramormyrops kingsleyae</name>
    <dbReference type="NCBI Taxonomy" id="1676925"/>
    <lineage>
        <taxon>Eukaryota</taxon>
        <taxon>Metazoa</taxon>
        <taxon>Chordata</taxon>
        <taxon>Craniata</taxon>
        <taxon>Vertebrata</taxon>
        <taxon>Euteleostomi</taxon>
        <taxon>Actinopterygii</taxon>
        <taxon>Neopterygii</taxon>
        <taxon>Teleostei</taxon>
        <taxon>Osteoglossocephala</taxon>
        <taxon>Osteoglossomorpha</taxon>
        <taxon>Osteoglossiformes</taxon>
        <taxon>Mormyridae</taxon>
        <taxon>Paramormyrops</taxon>
    </lineage>
</organism>
<feature type="glycosylation site" description="N-linked (GlcNAc...) asparagine" evidence="15">
    <location>
        <position position="354"/>
    </location>
</feature>
<evidence type="ECO:0000256" key="16">
    <source>
        <dbReference type="PIRSR" id="PIRSR038193-3"/>
    </source>
</evidence>
<evidence type="ECO:0000256" key="5">
    <source>
        <dbReference type="ARBA" id="ARBA00022525"/>
    </source>
</evidence>
<dbReference type="OrthoDB" id="5796153at2759"/>
<feature type="disulfide bond" evidence="16">
    <location>
        <begin position="207"/>
        <end position="223"/>
    </location>
</feature>
<dbReference type="InterPro" id="IPR017853">
    <property type="entry name" value="GH"/>
</dbReference>
<dbReference type="GO" id="GO:0031410">
    <property type="term" value="C:cytoplasmic vesicle"/>
    <property type="evidence" value="ECO:0007669"/>
    <property type="project" value="TreeGrafter"/>
</dbReference>
<protein>
    <recommendedName>
        <fullName evidence="17">Hyaluronidase</fullName>
        <ecNumber evidence="17">3.2.1.35</ecNumber>
    </recommendedName>
</protein>
<evidence type="ECO:0000256" key="1">
    <source>
        <dbReference type="ARBA" id="ARBA00000251"/>
    </source>
</evidence>
<keyword evidence="6" id="KW-0245">EGF-like domain</keyword>
<dbReference type="PANTHER" id="PTHR11769">
    <property type="entry name" value="HYALURONIDASE"/>
    <property type="match status" value="1"/>
</dbReference>
<evidence type="ECO:0000256" key="12">
    <source>
        <dbReference type="ARBA" id="ARBA00023295"/>
    </source>
</evidence>
<comment type="subcellular location">
    <subcellularLocation>
        <location evidence="2">Lysosome</location>
    </subcellularLocation>
    <subcellularLocation>
        <location evidence="3">Secreted</location>
    </subcellularLocation>
</comment>
<comment type="catalytic activity">
    <reaction evidence="1 17">
        <text>Random hydrolysis of (1-&gt;4)-linkages between N-acetyl-beta-D-glucosamine and D-glucuronate residues in hyaluronate.</text>
        <dbReference type="EC" id="3.2.1.35"/>
    </reaction>
</comment>
<dbReference type="FunFam" id="3.20.20.70:FF:000065">
    <property type="entry name" value="Hyaluronidase"/>
    <property type="match status" value="1"/>
</dbReference>
<keyword evidence="20" id="KW-1185">Reference proteome</keyword>
<dbReference type="InterPro" id="IPR013785">
    <property type="entry name" value="Aldolase_TIM"/>
</dbReference>
<evidence type="ECO:0000256" key="10">
    <source>
        <dbReference type="ARBA" id="ARBA00023180"/>
    </source>
</evidence>
<keyword evidence="10" id="KW-0325">Glycoprotein</keyword>
<dbReference type="SUPFAM" id="SSF51445">
    <property type="entry name" value="(Trans)glycosidases"/>
    <property type="match status" value="1"/>
</dbReference>
<feature type="active site" description="Proton donor" evidence="14">
    <location>
        <position position="131"/>
    </location>
</feature>
<dbReference type="PANTHER" id="PTHR11769:SF23">
    <property type="entry name" value="HYALURONIDASE-1"/>
    <property type="match status" value="1"/>
</dbReference>
<evidence type="ECO:0000256" key="17">
    <source>
        <dbReference type="RuleBase" id="RU610713"/>
    </source>
</evidence>
<dbReference type="KEGG" id="pki:111860023"/>
<dbReference type="GO" id="GO:0004415">
    <property type="term" value="F:hyalurononglucosaminidase activity"/>
    <property type="evidence" value="ECO:0007669"/>
    <property type="project" value="UniProtKB-UniRule"/>
</dbReference>
<keyword evidence="12 17" id="KW-0326">Glycosidase</keyword>
<evidence type="ECO:0000256" key="7">
    <source>
        <dbReference type="ARBA" id="ARBA00022729"/>
    </source>
</evidence>
<comment type="similarity">
    <text evidence="4 13 17">Belongs to the glycosyl hydrolase 56 family.</text>
</comment>
<keyword evidence="5" id="KW-0964">Secreted</keyword>
<evidence type="ECO:0000256" key="18">
    <source>
        <dbReference type="SAM" id="SignalP"/>
    </source>
</evidence>
<keyword evidence="9 16" id="KW-1015">Disulfide bond</keyword>
<feature type="disulfide bond" evidence="16">
    <location>
        <begin position="362"/>
        <end position="373"/>
    </location>
</feature>
<keyword evidence="11" id="KW-0458">Lysosome</keyword>
<evidence type="ECO:0000313" key="19">
    <source>
        <dbReference type="Ensembl" id="ENSPKIP00000009034.1"/>
    </source>
</evidence>
<keyword evidence="8 17" id="KW-0378">Hydrolase</keyword>
<evidence type="ECO:0000313" key="20">
    <source>
        <dbReference type="Proteomes" id="UP000261540"/>
    </source>
</evidence>
<dbReference type="GO" id="GO:0005576">
    <property type="term" value="C:extracellular region"/>
    <property type="evidence" value="ECO:0007669"/>
    <property type="project" value="UniProtKB-SubCell"/>
</dbReference>
<evidence type="ECO:0000256" key="14">
    <source>
        <dbReference type="PIRSR" id="PIRSR038193-1"/>
    </source>
</evidence>
<evidence type="ECO:0000256" key="6">
    <source>
        <dbReference type="ARBA" id="ARBA00022536"/>
    </source>
</evidence>
<dbReference type="PIRSF" id="PIRSF038193">
    <property type="entry name" value="Hyaluronidase"/>
    <property type="match status" value="1"/>
</dbReference>
<dbReference type="CTD" id="3373"/>
<dbReference type="EC" id="3.2.1.35" evidence="17"/>
<feature type="chain" id="PRO_5017233948" description="Hyaluronidase" evidence="18">
    <location>
        <begin position="18"/>
        <end position="441"/>
    </location>
</feature>
<accession>A0A3B3QT27</accession>
<feature type="disulfide bond" evidence="16">
    <location>
        <begin position="367"/>
        <end position="425"/>
    </location>
</feature>
<dbReference type="Ensembl" id="ENSPKIT00000033126.1">
    <property type="protein sequence ID" value="ENSPKIP00000009034.1"/>
    <property type="gene ID" value="ENSPKIG00000024294.1"/>
</dbReference>
<evidence type="ECO:0000256" key="2">
    <source>
        <dbReference type="ARBA" id="ARBA00004371"/>
    </source>
</evidence>
<sequence length="441" mass="48823">MVRLILIFLWIGVPISGWYKPNASPSLANIPFLTVWNAPTEPCKSKYGVDLDLGIFDIAVNENQTFMGGNITIFYESKLGLYPYYNGQGVAINGGVPQNASLQLHLQAAQANILTDIPQPDFSGLAVVDWESWRPLWSRNWDSKSVYWAGSRVLVRARHPDWSPAQVEVEAQKEFEEAARAFMDDTLKLGRSLRPGGLWGFYGFPSCYNNQYKNATANYTGVCPQEEVQRNNQLSWLWNISSALYPDIYLELSLQGRGEAILRYTRYRVLEALRVASQVSAAAAPPVLPYARIAYTYSLNFLSEEDLVHTIGESAALGAAGVVLWGDSYFAKSQATCIAIKSNLEGTLGRYLVNVTSAAALCSEAVCSGRGRCRRGDTFPGAHLHLDPGSWSVVRTVGPHGARWHSLRTRQGNGYVRDMLAGFDCQCFPGWGGPRCTEKRS</sequence>
<dbReference type="STRING" id="1676925.ENSPKIP00000009034"/>